<dbReference type="Proteomes" id="UP001304895">
    <property type="component" value="Unassembled WGS sequence"/>
</dbReference>
<comment type="caution">
    <text evidence="2">The sequence shown here is derived from an EMBL/GenBank/DDBJ whole genome shotgun (WGS) entry which is preliminary data.</text>
</comment>
<evidence type="ECO:0000313" key="2">
    <source>
        <dbReference type="EMBL" id="KAK4133934.1"/>
    </source>
</evidence>
<dbReference type="AlphaFoldDB" id="A0AAN6UJM3"/>
<proteinExistence type="predicted"/>
<sequence length="341" mass="38900">MDVESGTMNFTQQCIEYLDGVLDEIRGFGDSVCVLEDTHLATLNIQRAEALDIEEQTVDFGRRFFYPRFTLDQARQKTTDFFTDHEEELNHHVWPKRCRRGSFDDDVCEPSRGPLDPEERHPLCYAETDAQFRLDWFIAASGMYYDDPWSTSPNLGVWEGSEWRYRIAGNLPGHSPPGVRVGTPPQAYSFRVSTACLIEDDAAQIPHIGGTVLDSVESKEGEVLRSEVVAAVAFLKLQFRRGDFCHHHTLPAIVFSFQHDRFGRVTQFHFDGRSLVLRQSRLLNFRSDEPTIDAYHMIRWMANRPMGETRFRKAAEEGPEGPGLRDVDQSSGQLPVEVRGA</sequence>
<keyword evidence="3" id="KW-1185">Reference proteome</keyword>
<reference evidence="2" key="1">
    <citation type="journal article" date="2023" name="Mol. Phylogenet. Evol.">
        <title>Genome-scale phylogeny and comparative genomics of the fungal order Sordariales.</title>
        <authorList>
            <person name="Hensen N."/>
            <person name="Bonometti L."/>
            <person name="Westerberg I."/>
            <person name="Brannstrom I.O."/>
            <person name="Guillou S."/>
            <person name="Cros-Aarteil S."/>
            <person name="Calhoun S."/>
            <person name="Haridas S."/>
            <person name="Kuo A."/>
            <person name="Mondo S."/>
            <person name="Pangilinan J."/>
            <person name="Riley R."/>
            <person name="LaButti K."/>
            <person name="Andreopoulos B."/>
            <person name="Lipzen A."/>
            <person name="Chen C."/>
            <person name="Yan M."/>
            <person name="Daum C."/>
            <person name="Ng V."/>
            <person name="Clum A."/>
            <person name="Steindorff A."/>
            <person name="Ohm R.A."/>
            <person name="Martin F."/>
            <person name="Silar P."/>
            <person name="Natvig D.O."/>
            <person name="Lalanne C."/>
            <person name="Gautier V."/>
            <person name="Ament-Velasquez S.L."/>
            <person name="Kruys A."/>
            <person name="Hutchinson M.I."/>
            <person name="Powell A.J."/>
            <person name="Barry K."/>
            <person name="Miller A.N."/>
            <person name="Grigoriev I.V."/>
            <person name="Debuchy R."/>
            <person name="Gladieux P."/>
            <person name="Hiltunen Thoren M."/>
            <person name="Johannesson H."/>
        </authorList>
    </citation>
    <scope>NUCLEOTIDE SEQUENCE</scope>
    <source>
        <strain evidence="2">CBS 123565</strain>
    </source>
</reference>
<reference evidence="2" key="2">
    <citation type="submission" date="2023-05" db="EMBL/GenBank/DDBJ databases">
        <authorList>
            <consortium name="Lawrence Berkeley National Laboratory"/>
            <person name="Steindorff A."/>
            <person name="Hensen N."/>
            <person name="Bonometti L."/>
            <person name="Westerberg I."/>
            <person name="Brannstrom I.O."/>
            <person name="Guillou S."/>
            <person name="Cros-Aarteil S."/>
            <person name="Calhoun S."/>
            <person name="Haridas S."/>
            <person name="Kuo A."/>
            <person name="Mondo S."/>
            <person name="Pangilinan J."/>
            <person name="Riley R."/>
            <person name="Labutti K."/>
            <person name="Andreopoulos B."/>
            <person name="Lipzen A."/>
            <person name="Chen C."/>
            <person name="Yanf M."/>
            <person name="Daum C."/>
            <person name="Ng V."/>
            <person name="Clum A."/>
            <person name="Ohm R."/>
            <person name="Martin F."/>
            <person name="Silar P."/>
            <person name="Natvig D."/>
            <person name="Lalanne C."/>
            <person name="Gautier V."/>
            <person name="Ament-Velasquez S.L."/>
            <person name="Kruys A."/>
            <person name="Hutchinson M.I."/>
            <person name="Powell A.J."/>
            <person name="Barry K."/>
            <person name="Miller A.N."/>
            <person name="Grigoriev I.V."/>
            <person name="Debuchy R."/>
            <person name="Gladieux P."/>
            <person name="Thoren M.H."/>
            <person name="Johannesson H."/>
        </authorList>
    </citation>
    <scope>NUCLEOTIDE SEQUENCE</scope>
    <source>
        <strain evidence="2">CBS 123565</strain>
    </source>
</reference>
<organism evidence="2 3">
    <name type="scientific">Trichocladium antarcticum</name>
    <dbReference type="NCBI Taxonomy" id="1450529"/>
    <lineage>
        <taxon>Eukaryota</taxon>
        <taxon>Fungi</taxon>
        <taxon>Dikarya</taxon>
        <taxon>Ascomycota</taxon>
        <taxon>Pezizomycotina</taxon>
        <taxon>Sordariomycetes</taxon>
        <taxon>Sordariomycetidae</taxon>
        <taxon>Sordariales</taxon>
        <taxon>Chaetomiaceae</taxon>
        <taxon>Trichocladium</taxon>
    </lineage>
</organism>
<gene>
    <name evidence="2" type="ORF">BT67DRAFT_449993</name>
</gene>
<evidence type="ECO:0000256" key="1">
    <source>
        <dbReference type="SAM" id="MobiDB-lite"/>
    </source>
</evidence>
<accession>A0AAN6UJM3</accession>
<dbReference type="EMBL" id="MU853410">
    <property type="protein sequence ID" value="KAK4133934.1"/>
    <property type="molecule type" value="Genomic_DNA"/>
</dbReference>
<name>A0AAN6UJM3_9PEZI</name>
<protein>
    <submittedName>
        <fullName evidence="2">Uncharacterized protein</fullName>
    </submittedName>
</protein>
<feature type="region of interest" description="Disordered" evidence="1">
    <location>
        <begin position="313"/>
        <end position="341"/>
    </location>
</feature>
<evidence type="ECO:0000313" key="3">
    <source>
        <dbReference type="Proteomes" id="UP001304895"/>
    </source>
</evidence>